<evidence type="ECO:0000256" key="4">
    <source>
        <dbReference type="ARBA" id="ARBA00022844"/>
    </source>
</evidence>
<evidence type="ECO:0000256" key="2">
    <source>
        <dbReference type="ARBA" id="ARBA00004381"/>
    </source>
</evidence>
<dbReference type="Pfam" id="PF05961">
    <property type="entry name" value="Chordopox_A13L"/>
    <property type="match status" value="1"/>
</dbReference>
<keyword evidence="5" id="KW-0426">Late protein</keyword>
<comment type="function">
    <text evidence="1">Essential for the encapsidation of DNA into immature virions (IV) and the subsequent maturation of IV into mature virions (MV).</text>
</comment>
<dbReference type="EMBL" id="KX857215">
    <property type="protein sequence ID" value="ARE67488.1"/>
    <property type="molecule type" value="Genomic_DNA"/>
</dbReference>
<keyword evidence="3 8" id="KW-0812">Transmembrane</keyword>
<keyword evidence="4" id="KW-0946">Virion</keyword>
<gene>
    <name evidence="9" type="primary">SWPV2-237</name>
</gene>
<organism evidence="9">
    <name type="scientific">Shearwaterpox virus</name>
    <dbReference type="NCBI Taxonomy" id="1974596"/>
    <lineage>
        <taxon>Viruses</taxon>
        <taxon>Varidnaviria</taxon>
        <taxon>Bamfordvirae</taxon>
        <taxon>Nucleocytoviricota</taxon>
        <taxon>Pokkesviricetes</taxon>
        <taxon>Chitovirales</taxon>
        <taxon>Poxviridae</taxon>
        <taxon>Chordopoxvirinae</taxon>
        <taxon>Avipoxvirus</taxon>
        <taxon>Avipoxvirus canarypox</taxon>
        <taxon>Canarypox virus</taxon>
    </lineage>
</organism>
<accession>A0A1V0QGK8</accession>
<feature type="transmembrane region" description="Helical" evidence="8">
    <location>
        <begin position="6"/>
        <end position="24"/>
    </location>
</feature>
<name>A0A1V0QGK8_CNPV</name>
<keyword evidence="7 8" id="KW-0472">Membrane</keyword>
<comment type="subcellular location">
    <subcellularLocation>
        <location evidence="2">Virion membrane</location>
        <topology evidence="2">Single-pass membrane protein</topology>
    </subcellularLocation>
</comment>
<keyword evidence="6 8" id="KW-1133">Transmembrane helix</keyword>
<dbReference type="Proteomes" id="UP000319767">
    <property type="component" value="Segment"/>
</dbReference>
<dbReference type="InterPro" id="IPR009236">
    <property type="entry name" value="Chordopox_A13L"/>
</dbReference>
<evidence type="ECO:0000256" key="8">
    <source>
        <dbReference type="SAM" id="Phobius"/>
    </source>
</evidence>
<evidence type="ECO:0000256" key="3">
    <source>
        <dbReference type="ARBA" id="ARBA00022692"/>
    </source>
</evidence>
<evidence type="ECO:0000256" key="5">
    <source>
        <dbReference type="ARBA" id="ARBA00022921"/>
    </source>
</evidence>
<evidence type="ECO:0000256" key="6">
    <source>
        <dbReference type="ARBA" id="ARBA00022989"/>
    </source>
</evidence>
<sequence>MAVDTFVILAVIVVIVCLLIYAAYRRYKGIPPRNTEERFGDYLEKDPLFKDSLTPDQIRALHRLVSLSV</sequence>
<dbReference type="GO" id="GO:0055036">
    <property type="term" value="C:virion membrane"/>
    <property type="evidence" value="ECO:0007669"/>
    <property type="project" value="UniProtKB-SubCell"/>
</dbReference>
<protein>
    <submittedName>
        <fullName evidence="9">SWPV2-ORF237</fullName>
    </submittedName>
</protein>
<reference evidence="9" key="1">
    <citation type="journal article" date="2017" name="BMC Genomics">
        <title>Genomic characterization of two novel pathogenic avipoxviruses isolated from pacific shearwaters (Ardenna spp.).</title>
        <authorList>
            <person name="Sarker S."/>
            <person name="Das S."/>
            <person name="Lavers J.L."/>
            <person name="Hutton I."/>
            <person name="Helbig K."/>
            <person name="Imbery J."/>
            <person name="Upton C."/>
            <person name="Raidal S.R."/>
        </authorList>
    </citation>
    <scope>NUCLEOTIDE SEQUENCE [LARGE SCALE GENOMIC DNA]</scope>
    <source>
        <strain evidence="9">SWPV-2</strain>
    </source>
</reference>
<proteinExistence type="predicted"/>
<evidence type="ECO:0000256" key="7">
    <source>
        <dbReference type="ARBA" id="ARBA00023136"/>
    </source>
</evidence>
<evidence type="ECO:0000256" key="1">
    <source>
        <dbReference type="ARBA" id="ARBA00003039"/>
    </source>
</evidence>
<evidence type="ECO:0000313" key="9">
    <source>
        <dbReference type="EMBL" id="ARE67488.1"/>
    </source>
</evidence>